<evidence type="ECO:0000256" key="6">
    <source>
        <dbReference type="ARBA" id="ARBA00022781"/>
    </source>
</evidence>
<proteinExistence type="inferred from homology"/>
<keyword evidence="4 15" id="KW-0138">CF(0)</keyword>
<evidence type="ECO:0000256" key="15">
    <source>
        <dbReference type="HAMAP-Rule" id="MF_01398"/>
    </source>
</evidence>
<protein>
    <recommendedName>
        <fullName evidence="15">ATP synthase subunit b</fullName>
    </recommendedName>
    <alternativeName>
        <fullName evidence="15">ATP synthase F(0) sector subunit b</fullName>
    </alternativeName>
    <alternativeName>
        <fullName evidence="15">ATPase subunit I</fullName>
    </alternativeName>
    <alternativeName>
        <fullName evidence="15">F-type ATPase subunit b</fullName>
        <shortName evidence="15">F-ATPase subunit b</shortName>
    </alternativeName>
</protein>
<feature type="transmembrane region" description="Helical" evidence="15">
    <location>
        <begin position="6"/>
        <end position="28"/>
    </location>
</feature>
<evidence type="ECO:0000256" key="1">
    <source>
        <dbReference type="ARBA" id="ARBA00005513"/>
    </source>
</evidence>
<dbReference type="AlphaFoldDB" id="A0A4D6YBS6"/>
<dbReference type="InterPro" id="IPR005864">
    <property type="entry name" value="ATP_synth_F0_bsu_bac"/>
</dbReference>
<reference evidence="17 18" key="1">
    <citation type="submission" date="2018-12" db="EMBL/GenBank/DDBJ databases">
        <authorList>
            <person name="Chong R.A."/>
        </authorList>
    </citation>
    <scope>NUCLEOTIDE SEQUENCE [LARGE SCALE GENOMIC DNA]</scope>
    <source>
        <strain evidence="17 18">Tca</strain>
    </source>
</reference>
<sequence>MTMNINATIIGQTISFILFIWICMKYIWPPIMDTINERQKTIIKSLQLANQAKIEYEKIQKKIQITLENTKKEAVLIIHKAQKKQEKIISQTKIKAKKESFIILNETKKIIEMEKKKMISESKKHIVKLSIQIAEKLLQHSINKKDNDKLIKTLLTNI</sequence>
<dbReference type="OrthoDB" id="9788020at2"/>
<organism evidence="17 18">
    <name type="scientific">Buchnera aphidicola</name>
    <name type="common">Thelaxes californica</name>
    <dbReference type="NCBI Taxonomy" id="1315998"/>
    <lineage>
        <taxon>Bacteria</taxon>
        <taxon>Pseudomonadati</taxon>
        <taxon>Pseudomonadota</taxon>
        <taxon>Gammaproteobacteria</taxon>
        <taxon>Enterobacterales</taxon>
        <taxon>Erwiniaceae</taxon>
        <taxon>Buchnera</taxon>
    </lineage>
</organism>
<dbReference type="EMBL" id="CP034852">
    <property type="protein sequence ID" value="QCI26562.1"/>
    <property type="molecule type" value="Genomic_DNA"/>
</dbReference>
<dbReference type="Proteomes" id="UP000298782">
    <property type="component" value="Chromosome"/>
</dbReference>
<dbReference type="GO" id="GO:0046961">
    <property type="term" value="F:proton-transporting ATPase activity, rotational mechanism"/>
    <property type="evidence" value="ECO:0007669"/>
    <property type="project" value="TreeGrafter"/>
</dbReference>
<gene>
    <name evidence="15" type="primary">atpF</name>
    <name evidence="17" type="ORF">D9V80_00020</name>
</gene>
<name>A0A4D6YBS6_9GAMM</name>
<keyword evidence="2 15" id="KW-0813">Transport</keyword>
<evidence type="ECO:0000256" key="8">
    <source>
        <dbReference type="ARBA" id="ARBA00023065"/>
    </source>
</evidence>
<keyword evidence="18" id="KW-1185">Reference proteome</keyword>
<keyword evidence="6 15" id="KW-0375">Hydrogen ion transport</keyword>
<dbReference type="CDD" id="cd06503">
    <property type="entry name" value="ATP-synt_Fo_b"/>
    <property type="match status" value="1"/>
</dbReference>
<comment type="subunit">
    <text evidence="15">F-type ATPases have 2 components, F(1) - the catalytic core - and F(0) - the membrane proton channel. F(1) has five subunits: alpha(3), beta(3), gamma(1), delta(1), epsilon(1). F(0) has three main subunits: a(1), b(2) and c(10-14). The alpha and beta chains form an alternating ring which encloses part of the gamma chain. F(1) is attached to F(0) by a central stalk formed by the gamma and epsilon chains, while a peripheral stalk is formed by the delta and b chains.</text>
</comment>
<evidence type="ECO:0000313" key="18">
    <source>
        <dbReference type="Proteomes" id="UP000298782"/>
    </source>
</evidence>
<evidence type="ECO:0000256" key="13">
    <source>
        <dbReference type="ARBA" id="ARBA00026054"/>
    </source>
</evidence>
<evidence type="ECO:0000256" key="4">
    <source>
        <dbReference type="ARBA" id="ARBA00022547"/>
    </source>
</evidence>
<evidence type="ECO:0000313" key="17">
    <source>
        <dbReference type="EMBL" id="QCI26562.1"/>
    </source>
</evidence>
<keyword evidence="8 15" id="KW-0406">Ion transport</keyword>
<dbReference type="HAMAP" id="MF_01398">
    <property type="entry name" value="ATP_synth_b_bprime"/>
    <property type="match status" value="1"/>
</dbReference>
<dbReference type="NCBIfam" id="TIGR01144">
    <property type="entry name" value="ATP_synt_b"/>
    <property type="match status" value="1"/>
</dbReference>
<evidence type="ECO:0000256" key="10">
    <source>
        <dbReference type="ARBA" id="ARBA00023310"/>
    </source>
</evidence>
<reference evidence="17 18" key="2">
    <citation type="submission" date="2019-05" db="EMBL/GenBank/DDBJ databases">
        <title>Genome evolution of the obligate endosymbiont Buchnera aphidicola.</title>
        <authorList>
            <person name="Moran N.A."/>
        </authorList>
    </citation>
    <scope>NUCLEOTIDE SEQUENCE [LARGE SCALE GENOMIC DNA]</scope>
    <source>
        <strain evidence="17 18">Tca</strain>
    </source>
</reference>
<dbReference type="GO" id="GO:0012505">
    <property type="term" value="C:endomembrane system"/>
    <property type="evidence" value="ECO:0007669"/>
    <property type="project" value="UniProtKB-SubCell"/>
</dbReference>
<dbReference type="Pfam" id="PF00430">
    <property type="entry name" value="ATP-synt_B"/>
    <property type="match status" value="1"/>
</dbReference>
<keyword evidence="3 15" id="KW-1003">Cell membrane</keyword>
<evidence type="ECO:0000256" key="7">
    <source>
        <dbReference type="ARBA" id="ARBA00022989"/>
    </source>
</evidence>
<evidence type="ECO:0000256" key="5">
    <source>
        <dbReference type="ARBA" id="ARBA00022692"/>
    </source>
</evidence>
<dbReference type="NCBIfam" id="NF004411">
    <property type="entry name" value="PRK05759.1-2"/>
    <property type="match status" value="1"/>
</dbReference>
<comment type="subcellular location">
    <subcellularLocation>
        <location evidence="15">Cell membrane</location>
        <topology evidence="15">Single-pass membrane protein</topology>
    </subcellularLocation>
    <subcellularLocation>
        <location evidence="14">Endomembrane system</location>
        <topology evidence="14">Single-pass membrane protein</topology>
    </subcellularLocation>
</comment>
<dbReference type="GO" id="GO:0045259">
    <property type="term" value="C:proton-transporting ATP synthase complex"/>
    <property type="evidence" value="ECO:0007669"/>
    <property type="project" value="UniProtKB-KW"/>
</dbReference>
<evidence type="ECO:0000256" key="14">
    <source>
        <dbReference type="ARBA" id="ARBA00037847"/>
    </source>
</evidence>
<comment type="function">
    <text evidence="11 15">F(1)F(0) ATP synthase produces ATP from ADP in the presence of a proton or sodium gradient. F-type ATPases consist of two structural domains, F(1) containing the extramembraneous catalytic core and F(0) containing the membrane proton channel, linked together by a central stalk and a peripheral stalk. During catalysis, ATP synthesis in the catalytic domain of F(1) is coupled via a rotary mechanism of the central stalk subunits to proton translocation.</text>
</comment>
<dbReference type="InterPro" id="IPR002146">
    <property type="entry name" value="ATP_synth_b/b'su_bac/chlpt"/>
</dbReference>
<comment type="subunit">
    <text evidence="13">F-type ATPases have 2 components, F(1) - the catalytic core - and F(0) - the membrane proton channel. F(1) has five subunits: alpha(3), beta(3), gamma(1), delta(1), epsilon(1). F(0) has four main subunits: a(1), b(2) and c(10-14). The alpha and beta chains form an alternating ring which encloses part of the gamma chain. F(1) is attached to F(0) by a central stalk formed by the gamma and epsilon chains, while a peripheral stalk is formed by the delta and b chains.</text>
</comment>
<dbReference type="GO" id="GO:0046933">
    <property type="term" value="F:proton-transporting ATP synthase activity, rotational mechanism"/>
    <property type="evidence" value="ECO:0007669"/>
    <property type="project" value="UniProtKB-UniRule"/>
</dbReference>
<evidence type="ECO:0000256" key="9">
    <source>
        <dbReference type="ARBA" id="ARBA00023136"/>
    </source>
</evidence>
<evidence type="ECO:0000256" key="12">
    <source>
        <dbReference type="ARBA" id="ARBA00025614"/>
    </source>
</evidence>
<keyword evidence="9 15" id="KW-0472">Membrane</keyword>
<dbReference type="Gene3D" id="6.10.250.1580">
    <property type="match status" value="1"/>
</dbReference>
<keyword evidence="10 15" id="KW-0066">ATP synthesis</keyword>
<keyword evidence="7 15" id="KW-1133">Transmembrane helix</keyword>
<evidence type="ECO:0000256" key="2">
    <source>
        <dbReference type="ARBA" id="ARBA00022448"/>
    </source>
</evidence>
<keyword evidence="5 15" id="KW-0812">Transmembrane</keyword>
<dbReference type="GO" id="GO:0005886">
    <property type="term" value="C:plasma membrane"/>
    <property type="evidence" value="ECO:0007669"/>
    <property type="project" value="UniProtKB-SubCell"/>
</dbReference>
<dbReference type="PANTHER" id="PTHR33445">
    <property type="entry name" value="ATP SYNTHASE SUBUNIT B', CHLOROPLASTIC"/>
    <property type="match status" value="1"/>
</dbReference>
<evidence type="ECO:0000256" key="3">
    <source>
        <dbReference type="ARBA" id="ARBA00022475"/>
    </source>
</evidence>
<evidence type="ECO:0000256" key="11">
    <source>
        <dbReference type="ARBA" id="ARBA00025198"/>
    </source>
</evidence>
<comment type="function">
    <text evidence="12">Component of the F(0) channel, it forms part of the peripheral stalk, linking F(1) to F(0). The b'-subunit is a diverged and duplicated form of b found in plants and photosynthetic bacteria.</text>
</comment>
<dbReference type="PANTHER" id="PTHR33445:SF1">
    <property type="entry name" value="ATP SYNTHASE SUBUNIT B"/>
    <property type="match status" value="1"/>
</dbReference>
<accession>A0A4D6YBS6</accession>
<keyword evidence="17" id="KW-0378">Hydrolase</keyword>
<comment type="similarity">
    <text evidence="1 15 16">Belongs to the ATPase B chain family.</text>
</comment>
<dbReference type="GO" id="GO:0016787">
    <property type="term" value="F:hydrolase activity"/>
    <property type="evidence" value="ECO:0007669"/>
    <property type="project" value="UniProtKB-KW"/>
</dbReference>
<evidence type="ECO:0000256" key="16">
    <source>
        <dbReference type="RuleBase" id="RU003848"/>
    </source>
</evidence>
<dbReference type="InterPro" id="IPR050059">
    <property type="entry name" value="ATP_synthase_B_chain"/>
</dbReference>